<dbReference type="Proteomes" id="UP000006327">
    <property type="component" value="Unassembled WGS sequence"/>
</dbReference>
<gene>
    <name evidence="1" type="ORF">GARC_0416</name>
</gene>
<proteinExistence type="predicted"/>
<comment type="caution">
    <text evidence="1">The sequence shown here is derived from an EMBL/GenBank/DDBJ whole genome shotgun (WGS) entry which is preliminary data.</text>
</comment>
<organism evidence="1 2">
    <name type="scientific">Paraglaciecola arctica BSs20135</name>
    <dbReference type="NCBI Taxonomy" id="493475"/>
    <lineage>
        <taxon>Bacteria</taxon>
        <taxon>Pseudomonadati</taxon>
        <taxon>Pseudomonadota</taxon>
        <taxon>Gammaproteobacteria</taxon>
        <taxon>Alteromonadales</taxon>
        <taxon>Alteromonadaceae</taxon>
        <taxon>Paraglaciecola</taxon>
    </lineage>
</organism>
<name>K6YLB0_9ALTE</name>
<evidence type="ECO:0000313" key="2">
    <source>
        <dbReference type="Proteomes" id="UP000006327"/>
    </source>
</evidence>
<sequence>MYFDVMDLNGEDITDPDTGEVLGSIERPKVRVKVTQVQEKLSIASTYKKEKVNVGGFGHTWGDLGTVSKSLMPPKYIVKHETLKTDEKTWEDLDEDESYVKTGDPVLQTIEPSE</sequence>
<evidence type="ECO:0000313" key="1">
    <source>
        <dbReference type="EMBL" id="GAC17398.1"/>
    </source>
</evidence>
<keyword evidence="2" id="KW-1185">Reference proteome</keyword>
<protein>
    <submittedName>
        <fullName evidence="1">Uncharacterized protein</fullName>
    </submittedName>
</protein>
<reference evidence="1 2" key="1">
    <citation type="journal article" date="2017" name="Antonie Van Leeuwenhoek">
        <title>Rhizobium rhizosphaerae sp. nov., a novel species isolated from rice rhizosphere.</title>
        <authorList>
            <person name="Zhao J.J."/>
            <person name="Zhang J."/>
            <person name="Zhang R.J."/>
            <person name="Zhang C.W."/>
            <person name="Yin H.Q."/>
            <person name="Zhang X.X."/>
        </authorList>
    </citation>
    <scope>NUCLEOTIDE SEQUENCE [LARGE SCALE GENOMIC DNA]</scope>
    <source>
        <strain evidence="1 2">BSs20135</strain>
    </source>
</reference>
<accession>K6YLB0</accession>
<dbReference type="EMBL" id="BAEO01000006">
    <property type="protein sequence ID" value="GAC17398.1"/>
    <property type="molecule type" value="Genomic_DNA"/>
</dbReference>
<dbReference type="AlphaFoldDB" id="K6YLB0"/>